<evidence type="ECO:0008006" key="3">
    <source>
        <dbReference type="Google" id="ProtNLM"/>
    </source>
</evidence>
<protein>
    <recommendedName>
        <fullName evidence="3">Helicase</fullName>
    </recommendedName>
</protein>
<dbReference type="AlphaFoldDB" id="A0A917MLM8"/>
<reference evidence="1" key="1">
    <citation type="journal article" date="2014" name="Int. J. Syst. Evol. Microbiol.">
        <title>Complete genome sequence of Corynebacterium casei LMG S-19264T (=DSM 44701T), isolated from a smear-ripened cheese.</title>
        <authorList>
            <consortium name="US DOE Joint Genome Institute (JGI-PGF)"/>
            <person name="Walter F."/>
            <person name="Albersmeier A."/>
            <person name="Kalinowski J."/>
            <person name="Ruckert C."/>
        </authorList>
    </citation>
    <scope>NUCLEOTIDE SEQUENCE</scope>
    <source>
        <strain evidence="1">CGMCC 1.15794</strain>
    </source>
</reference>
<evidence type="ECO:0000313" key="2">
    <source>
        <dbReference type="Proteomes" id="UP000657592"/>
    </source>
</evidence>
<dbReference type="InterPro" id="IPR021202">
    <property type="entry name" value="Rv3654c-like"/>
</dbReference>
<organism evidence="1 2">
    <name type="scientific">Microbacterium album</name>
    <dbReference type="NCBI Taxonomy" id="2053191"/>
    <lineage>
        <taxon>Bacteria</taxon>
        <taxon>Bacillati</taxon>
        <taxon>Actinomycetota</taxon>
        <taxon>Actinomycetes</taxon>
        <taxon>Micrococcales</taxon>
        <taxon>Microbacteriaceae</taxon>
        <taxon>Microbacterium</taxon>
    </lineage>
</organism>
<proteinExistence type="predicted"/>
<gene>
    <name evidence="1" type="ORF">GCM10010921_17210</name>
</gene>
<dbReference type="EMBL" id="BMJY01000006">
    <property type="protein sequence ID" value="GGH43364.1"/>
    <property type="molecule type" value="Genomic_DNA"/>
</dbReference>
<reference evidence="1" key="2">
    <citation type="submission" date="2020-09" db="EMBL/GenBank/DDBJ databases">
        <authorList>
            <person name="Sun Q."/>
            <person name="Zhou Y."/>
        </authorList>
    </citation>
    <scope>NUCLEOTIDE SEQUENCE</scope>
    <source>
        <strain evidence="1">CGMCC 1.15794</strain>
    </source>
</reference>
<dbReference type="NCBIfam" id="TIGR03816">
    <property type="entry name" value="tadE_like_DECH"/>
    <property type="match status" value="1"/>
</dbReference>
<dbReference type="Proteomes" id="UP000657592">
    <property type="component" value="Unassembled WGS sequence"/>
</dbReference>
<accession>A0A917MLM8</accession>
<sequence length="106" mass="9736">MAGSALGAGVVAASVVLMLGLAATGSAAVESQRMAGVADAAALAAADTASGAVGGDPCVRAAQVAGAQRASLVSCELDGLVATVTVSATFAGMPVVATARAGPPPG</sequence>
<comment type="caution">
    <text evidence="1">The sequence shown here is derived from an EMBL/GenBank/DDBJ whole genome shotgun (WGS) entry which is preliminary data.</text>
</comment>
<keyword evidence="2" id="KW-1185">Reference proteome</keyword>
<name>A0A917MLM8_9MICO</name>
<dbReference type="RefSeq" id="WP_188755874.1">
    <property type="nucleotide sequence ID" value="NZ_BMJY01000006.1"/>
</dbReference>
<evidence type="ECO:0000313" key="1">
    <source>
        <dbReference type="EMBL" id="GGH43364.1"/>
    </source>
</evidence>